<gene>
    <name evidence="1" type="ORF">PsorP6_016896</name>
</gene>
<accession>A0ACC0WEP0</accession>
<proteinExistence type="predicted"/>
<dbReference type="EMBL" id="CM047581">
    <property type="protein sequence ID" value="KAI9916176.1"/>
    <property type="molecule type" value="Genomic_DNA"/>
</dbReference>
<sequence length="102" mass="11640">MKQGQVTAAIQELMEKDKELQGEADLHGVLTDMPPPKSWEIHVLVGVPKNDFSVISAALSWLNNGQKLCGIRHILIFIPQRYRIRTTAINDMQTECYHDQRI</sequence>
<name>A0ACC0WEP0_9STRA</name>
<dbReference type="Proteomes" id="UP001163321">
    <property type="component" value="Chromosome 2"/>
</dbReference>
<evidence type="ECO:0000313" key="1">
    <source>
        <dbReference type="EMBL" id="KAI9916176.1"/>
    </source>
</evidence>
<protein>
    <submittedName>
        <fullName evidence="1">Uncharacterized protein</fullName>
    </submittedName>
</protein>
<keyword evidence="2" id="KW-1185">Reference proteome</keyword>
<comment type="caution">
    <text evidence="1">The sequence shown here is derived from an EMBL/GenBank/DDBJ whole genome shotgun (WGS) entry which is preliminary data.</text>
</comment>
<reference evidence="1 2" key="1">
    <citation type="journal article" date="2022" name="bioRxiv">
        <title>The genome of the oomycete Peronosclerospora sorghi, a cosmopolitan pathogen of maize and sorghum, is inflated with dispersed pseudogenes.</title>
        <authorList>
            <person name="Fletcher K."/>
            <person name="Martin F."/>
            <person name="Isakeit T."/>
            <person name="Cavanaugh K."/>
            <person name="Magill C."/>
            <person name="Michelmore R."/>
        </authorList>
    </citation>
    <scope>NUCLEOTIDE SEQUENCE [LARGE SCALE GENOMIC DNA]</scope>
    <source>
        <strain evidence="1">P6</strain>
    </source>
</reference>
<organism evidence="1 2">
    <name type="scientific">Peronosclerospora sorghi</name>
    <dbReference type="NCBI Taxonomy" id="230839"/>
    <lineage>
        <taxon>Eukaryota</taxon>
        <taxon>Sar</taxon>
        <taxon>Stramenopiles</taxon>
        <taxon>Oomycota</taxon>
        <taxon>Peronosporomycetes</taxon>
        <taxon>Peronosporales</taxon>
        <taxon>Peronosporaceae</taxon>
        <taxon>Peronosclerospora</taxon>
    </lineage>
</organism>
<evidence type="ECO:0000313" key="2">
    <source>
        <dbReference type="Proteomes" id="UP001163321"/>
    </source>
</evidence>